<evidence type="ECO:0000256" key="1">
    <source>
        <dbReference type="ARBA" id="ARBA00004141"/>
    </source>
</evidence>
<evidence type="ECO:0000256" key="6">
    <source>
        <dbReference type="SAM" id="Phobius"/>
    </source>
</evidence>
<dbReference type="Proteomes" id="UP000193218">
    <property type="component" value="Unassembled WGS sequence"/>
</dbReference>
<dbReference type="STRING" id="4999.A0A1Y1UAJ5"/>
<feature type="transmembrane region" description="Helical" evidence="6">
    <location>
        <begin position="29"/>
        <end position="53"/>
    </location>
</feature>
<dbReference type="InParanoid" id="A0A1Y1UAJ5"/>
<comment type="caution">
    <text evidence="7">The sequence shown here is derived from an EMBL/GenBank/DDBJ whole genome shotgun (WGS) entry which is preliminary data.</text>
</comment>
<keyword evidence="3 6" id="KW-1133">Transmembrane helix</keyword>
<accession>A0A1Y1UAJ5</accession>
<gene>
    <name evidence="7" type="ORF">BD324DRAFT_646556</name>
</gene>
<feature type="transmembrane region" description="Helical" evidence="6">
    <location>
        <begin position="151"/>
        <end position="181"/>
    </location>
</feature>
<dbReference type="EMBL" id="NBSH01000012">
    <property type="protein sequence ID" value="ORX35039.1"/>
    <property type="molecule type" value="Genomic_DNA"/>
</dbReference>
<dbReference type="PANTHER" id="PTHR23423">
    <property type="entry name" value="ORGANIC SOLUTE TRANSPORTER-RELATED"/>
    <property type="match status" value="1"/>
</dbReference>
<protein>
    <submittedName>
        <fullName evidence="7">Organic solute transporter Ostalpha-domain-containing protein</fullName>
    </submittedName>
</protein>
<feature type="transmembrane region" description="Helical" evidence="6">
    <location>
        <begin position="65"/>
        <end position="86"/>
    </location>
</feature>
<feature type="region of interest" description="Disordered" evidence="5">
    <location>
        <begin position="353"/>
        <end position="571"/>
    </location>
</feature>
<feature type="compositionally biased region" description="Polar residues" evidence="5">
    <location>
        <begin position="410"/>
        <end position="422"/>
    </location>
</feature>
<comment type="subcellular location">
    <subcellularLocation>
        <location evidence="1">Membrane</location>
        <topology evidence="1">Multi-pass membrane protein</topology>
    </subcellularLocation>
</comment>
<dbReference type="OrthoDB" id="5348404at2759"/>
<feature type="compositionally biased region" description="Polar residues" evidence="5">
    <location>
        <begin position="443"/>
        <end position="467"/>
    </location>
</feature>
<organism evidence="7 8">
    <name type="scientific">Kockovaella imperatae</name>
    <dbReference type="NCBI Taxonomy" id="4999"/>
    <lineage>
        <taxon>Eukaryota</taxon>
        <taxon>Fungi</taxon>
        <taxon>Dikarya</taxon>
        <taxon>Basidiomycota</taxon>
        <taxon>Agaricomycotina</taxon>
        <taxon>Tremellomycetes</taxon>
        <taxon>Tremellales</taxon>
        <taxon>Cuniculitremaceae</taxon>
        <taxon>Kockovaella</taxon>
    </lineage>
</organism>
<evidence type="ECO:0000256" key="5">
    <source>
        <dbReference type="SAM" id="MobiDB-lite"/>
    </source>
</evidence>
<dbReference type="AlphaFoldDB" id="A0A1Y1UAJ5"/>
<feature type="transmembrane region" description="Helical" evidence="6">
    <location>
        <begin position="98"/>
        <end position="117"/>
    </location>
</feature>
<keyword evidence="8" id="KW-1185">Reference proteome</keyword>
<name>A0A1Y1UAJ5_9TREE</name>
<proteinExistence type="predicted"/>
<evidence type="ECO:0000313" key="7">
    <source>
        <dbReference type="EMBL" id="ORX35039.1"/>
    </source>
</evidence>
<evidence type="ECO:0000313" key="8">
    <source>
        <dbReference type="Proteomes" id="UP000193218"/>
    </source>
</evidence>
<dbReference type="GeneID" id="33559438"/>
<dbReference type="InterPro" id="IPR005178">
    <property type="entry name" value="Ostalpha/TMEM184C"/>
</dbReference>
<feature type="compositionally biased region" description="Polar residues" evidence="5">
    <location>
        <begin position="493"/>
        <end position="508"/>
    </location>
</feature>
<keyword evidence="4 6" id="KW-0472">Membrane</keyword>
<evidence type="ECO:0000256" key="2">
    <source>
        <dbReference type="ARBA" id="ARBA00022692"/>
    </source>
</evidence>
<dbReference type="RefSeq" id="XP_021869255.1">
    <property type="nucleotide sequence ID" value="XM_022017629.1"/>
</dbReference>
<feature type="compositionally biased region" description="Polar residues" evidence="5">
    <location>
        <begin position="550"/>
        <end position="562"/>
    </location>
</feature>
<reference evidence="7 8" key="1">
    <citation type="submission" date="2017-03" db="EMBL/GenBank/DDBJ databases">
        <title>Widespread Adenine N6-methylation of Active Genes in Fungi.</title>
        <authorList>
            <consortium name="DOE Joint Genome Institute"/>
            <person name="Mondo S.J."/>
            <person name="Dannebaum R.O."/>
            <person name="Kuo R.C."/>
            <person name="Louie K.B."/>
            <person name="Bewick A.J."/>
            <person name="Labutti K."/>
            <person name="Haridas S."/>
            <person name="Kuo A."/>
            <person name="Salamov A."/>
            <person name="Ahrendt S.R."/>
            <person name="Lau R."/>
            <person name="Bowen B.P."/>
            <person name="Lipzen A."/>
            <person name="Sullivan W."/>
            <person name="Andreopoulos W.B."/>
            <person name="Clum A."/>
            <person name="Lindquist E."/>
            <person name="Daum C."/>
            <person name="Northen T.R."/>
            <person name="Ramamoorthy G."/>
            <person name="Schmitz R.J."/>
            <person name="Gryganskyi A."/>
            <person name="Culley D."/>
            <person name="Magnuson J."/>
            <person name="James T.Y."/>
            <person name="O'Malley M.A."/>
            <person name="Stajich J.E."/>
            <person name="Spatafora J.W."/>
            <person name="Visel A."/>
            <person name="Grigoriev I.V."/>
        </authorList>
    </citation>
    <scope>NUCLEOTIDE SEQUENCE [LARGE SCALE GENOMIC DNA]</scope>
    <source>
        <strain evidence="7 8">NRRL Y-17943</strain>
    </source>
</reference>
<keyword evidence="2 6" id="KW-0812">Transmembrane</keyword>
<feature type="transmembrane region" description="Helical" evidence="6">
    <location>
        <begin position="193"/>
        <end position="218"/>
    </location>
</feature>
<evidence type="ECO:0000256" key="4">
    <source>
        <dbReference type="ARBA" id="ARBA00023136"/>
    </source>
</evidence>
<feature type="compositionally biased region" description="Polar residues" evidence="5">
    <location>
        <begin position="376"/>
        <end position="400"/>
    </location>
</feature>
<dbReference type="GO" id="GO:0016020">
    <property type="term" value="C:membrane"/>
    <property type="evidence" value="ECO:0007669"/>
    <property type="project" value="UniProtKB-SubCell"/>
</dbReference>
<feature type="transmembrane region" description="Helical" evidence="6">
    <location>
        <begin position="230"/>
        <end position="252"/>
    </location>
</feature>
<sequence length="571" mass="63606">MVTCPNVELAQADDCFFCPDGIHWDAHRIGWAVSGAAAAVTTLITLFTLTMHATHYQQPAPQRQIMRVLLMPAVYAIVSFFSYRYYQSYEYYVLAETAYEAVTLSAFLLLLMELVALRTSGNDIKDILQEKDKRKLPFPFNFLRFRASKPYFMHVLTFSVLQYVVIRPAITIAGIICLYYNVLCTGHYSVHFAAVYLDAIDFASISIALYGLIVFYVLCKDELKGRRPLAKFLAIKLIVFFVFYQGFIFTVLQHYNVIKATRFWTAENVSDGLSALCTTLEMVVFSAYMGWAYSWKEYTSPEMNPNQRPTNARTYFSAIWDTINLSDFAAEIWAALKFFVAFILGRPGTHSRQTKMQKTFMPHTMNPREKMPMESMDSTNRPFPGRTSSGNVISNVQSPSAAAASYQRLDVQSNSWRPSTDEASGLEPRHPFANPTPAPTIPASGSFSHAGPQRQSRAANPSATSGGFPQPHPYSQHQPSSAAASGLMPPVPSRNTAGFTPMSSTRSFHSVGGGSTVSGTSHYATPMGTPGEEFQNGSPWSRDGAPYSSDVRTQPMSTTASMGQPHYQRRY</sequence>
<dbReference type="SMART" id="SM01417">
    <property type="entry name" value="Solute_trans_a"/>
    <property type="match status" value="1"/>
</dbReference>
<evidence type="ECO:0000256" key="3">
    <source>
        <dbReference type="ARBA" id="ARBA00022989"/>
    </source>
</evidence>
<dbReference type="Pfam" id="PF03619">
    <property type="entry name" value="Solute_trans_a"/>
    <property type="match status" value="1"/>
</dbReference>